<dbReference type="GO" id="GO:0020037">
    <property type="term" value="F:heme binding"/>
    <property type="evidence" value="ECO:0007669"/>
    <property type="project" value="TreeGrafter"/>
</dbReference>
<evidence type="ECO:0000256" key="13">
    <source>
        <dbReference type="SAM" id="Phobius"/>
    </source>
</evidence>
<keyword evidence="3" id="KW-0813">Transport</keyword>
<feature type="transmembrane region" description="Helical" evidence="13">
    <location>
        <begin position="82"/>
        <end position="108"/>
    </location>
</feature>
<feature type="transmembrane region" description="Helical" evidence="13">
    <location>
        <begin position="53"/>
        <end position="70"/>
    </location>
</feature>
<dbReference type="SUPFAM" id="SSF81342">
    <property type="entry name" value="Transmembrane di-heme cytochromes"/>
    <property type="match status" value="1"/>
</dbReference>
<dbReference type="GO" id="GO:0005886">
    <property type="term" value="C:plasma membrane"/>
    <property type="evidence" value="ECO:0007669"/>
    <property type="project" value="UniProtKB-SubCell"/>
</dbReference>
<evidence type="ECO:0000256" key="1">
    <source>
        <dbReference type="ARBA" id="ARBA00001970"/>
    </source>
</evidence>
<evidence type="ECO:0000256" key="3">
    <source>
        <dbReference type="ARBA" id="ARBA00022448"/>
    </source>
</evidence>
<dbReference type="AlphaFoldDB" id="A0A1H9VGV6"/>
<evidence type="ECO:0000259" key="14">
    <source>
        <dbReference type="Pfam" id="PF01292"/>
    </source>
</evidence>
<comment type="similarity">
    <text evidence="12">Belongs to the cytochrome b561 family.</text>
</comment>
<keyword evidence="8" id="KW-0249">Electron transport</keyword>
<evidence type="ECO:0000256" key="7">
    <source>
        <dbReference type="ARBA" id="ARBA00022723"/>
    </source>
</evidence>
<dbReference type="RefSeq" id="WP_092828819.1">
    <property type="nucleotide sequence ID" value="NZ_FOGS01000009.1"/>
</dbReference>
<accession>A0A1H9VGV6</accession>
<comment type="subcellular location">
    <subcellularLocation>
        <location evidence="2">Cell membrane</location>
        <topology evidence="2">Multi-pass membrane protein</topology>
    </subcellularLocation>
</comment>
<dbReference type="PANTHER" id="PTHR30529:SF1">
    <property type="entry name" value="CYTOCHROME B561 HOMOLOG 2"/>
    <property type="match status" value="1"/>
</dbReference>
<evidence type="ECO:0000256" key="6">
    <source>
        <dbReference type="ARBA" id="ARBA00022692"/>
    </source>
</evidence>
<dbReference type="PANTHER" id="PTHR30529">
    <property type="entry name" value="CYTOCHROME B561"/>
    <property type="match status" value="1"/>
</dbReference>
<dbReference type="GO" id="GO:0046872">
    <property type="term" value="F:metal ion binding"/>
    <property type="evidence" value="ECO:0007669"/>
    <property type="project" value="UniProtKB-KW"/>
</dbReference>
<keyword evidence="16" id="KW-1185">Reference proteome</keyword>
<dbReference type="STRING" id="416874.SAMN04487958_109102"/>
<feature type="transmembrane region" description="Helical" evidence="13">
    <location>
        <begin position="7"/>
        <end position="33"/>
    </location>
</feature>
<dbReference type="InterPro" id="IPR052168">
    <property type="entry name" value="Cytochrome_b561_oxidase"/>
</dbReference>
<gene>
    <name evidence="15" type="ORF">SAMN04487958_109102</name>
</gene>
<sequence length="181" mass="20277">MWGNTQAGWGIISIMLHWLSAITIVGLFALGWWMTGLGYYDPWYNLGPWVHRSIGMLLFAATLARIAWRLSQPTPWGHGGRLAILMAHLGHVMLYVILLVVMTTGYLISTADGSGISVFGWFVVPALVHGLPQQSVIAGDLHWYSAWALMLLAVGHSLAAFKHHFHDRYDTLRRMLKPTSR</sequence>
<dbReference type="Pfam" id="PF01292">
    <property type="entry name" value="Ni_hydr_CYTB"/>
    <property type="match status" value="1"/>
</dbReference>
<proteinExistence type="inferred from homology"/>
<comment type="cofactor">
    <cofactor evidence="1">
        <name>heme b</name>
        <dbReference type="ChEBI" id="CHEBI:60344"/>
    </cofactor>
</comment>
<evidence type="ECO:0000256" key="8">
    <source>
        <dbReference type="ARBA" id="ARBA00022982"/>
    </source>
</evidence>
<evidence type="ECO:0000256" key="2">
    <source>
        <dbReference type="ARBA" id="ARBA00004651"/>
    </source>
</evidence>
<organism evidence="15 16">
    <name type="scientific">Vreelandella subterranea</name>
    <dbReference type="NCBI Taxonomy" id="416874"/>
    <lineage>
        <taxon>Bacteria</taxon>
        <taxon>Pseudomonadati</taxon>
        <taxon>Pseudomonadota</taxon>
        <taxon>Gammaproteobacteria</taxon>
        <taxon>Oceanospirillales</taxon>
        <taxon>Halomonadaceae</taxon>
        <taxon>Vreelandella</taxon>
    </lineage>
</organism>
<evidence type="ECO:0000256" key="9">
    <source>
        <dbReference type="ARBA" id="ARBA00022989"/>
    </source>
</evidence>
<evidence type="ECO:0000256" key="12">
    <source>
        <dbReference type="ARBA" id="ARBA00037975"/>
    </source>
</evidence>
<evidence type="ECO:0000313" key="15">
    <source>
        <dbReference type="EMBL" id="SES20798.1"/>
    </source>
</evidence>
<feature type="transmembrane region" description="Helical" evidence="13">
    <location>
        <begin position="143"/>
        <end position="161"/>
    </location>
</feature>
<dbReference type="EMBL" id="FOGS01000009">
    <property type="protein sequence ID" value="SES20798.1"/>
    <property type="molecule type" value="Genomic_DNA"/>
</dbReference>
<reference evidence="16" key="1">
    <citation type="submission" date="2016-10" db="EMBL/GenBank/DDBJ databases">
        <authorList>
            <person name="Varghese N."/>
            <person name="Submissions S."/>
        </authorList>
    </citation>
    <scope>NUCLEOTIDE SEQUENCE [LARGE SCALE GENOMIC DNA]</scope>
    <source>
        <strain evidence="16">CGMCC 1.6495</strain>
    </source>
</reference>
<evidence type="ECO:0000256" key="11">
    <source>
        <dbReference type="ARBA" id="ARBA00023136"/>
    </source>
</evidence>
<dbReference type="InterPro" id="IPR011577">
    <property type="entry name" value="Cyt_b561_bac/Ni-Hgenase"/>
</dbReference>
<dbReference type="GO" id="GO:0009055">
    <property type="term" value="F:electron transfer activity"/>
    <property type="evidence" value="ECO:0007669"/>
    <property type="project" value="InterPro"/>
</dbReference>
<dbReference type="GO" id="GO:0022904">
    <property type="term" value="P:respiratory electron transport chain"/>
    <property type="evidence" value="ECO:0007669"/>
    <property type="project" value="InterPro"/>
</dbReference>
<keyword evidence="10" id="KW-0408">Iron</keyword>
<dbReference type="Proteomes" id="UP000198505">
    <property type="component" value="Unassembled WGS sequence"/>
</dbReference>
<keyword evidence="6 13" id="KW-0812">Transmembrane</keyword>
<protein>
    <submittedName>
        <fullName evidence="15">Cytochrome b561</fullName>
    </submittedName>
</protein>
<name>A0A1H9VGV6_9GAMM</name>
<evidence type="ECO:0000256" key="4">
    <source>
        <dbReference type="ARBA" id="ARBA00022475"/>
    </source>
</evidence>
<evidence type="ECO:0000256" key="5">
    <source>
        <dbReference type="ARBA" id="ARBA00022617"/>
    </source>
</evidence>
<keyword evidence="4" id="KW-1003">Cell membrane</keyword>
<keyword evidence="11 13" id="KW-0472">Membrane</keyword>
<dbReference type="InterPro" id="IPR016174">
    <property type="entry name" value="Di-haem_cyt_TM"/>
</dbReference>
<evidence type="ECO:0000313" key="16">
    <source>
        <dbReference type="Proteomes" id="UP000198505"/>
    </source>
</evidence>
<evidence type="ECO:0000256" key="10">
    <source>
        <dbReference type="ARBA" id="ARBA00023004"/>
    </source>
</evidence>
<keyword evidence="9 13" id="KW-1133">Transmembrane helix</keyword>
<keyword evidence="5" id="KW-0349">Heme</keyword>
<feature type="domain" description="Cytochrome b561 bacterial/Ni-hydrogenase" evidence="14">
    <location>
        <begin position="9"/>
        <end position="177"/>
    </location>
</feature>
<keyword evidence="7" id="KW-0479">Metal-binding</keyword>